<feature type="region of interest" description="Disordered" evidence="1">
    <location>
        <begin position="1"/>
        <end position="26"/>
    </location>
</feature>
<dbReference type="EMBL" id="APWK03000250">
    <property type="protein sequence ID" value="PHH49177.1"/>
    <property type="molecule type" value="Genomic_DNA"/>
</dbReference>
<accession>A0A2C5WS28</accession>
<dbReference type="Gene3D" id="3.30.70.330">
    <property type="match status" value="1"/>
</dbReference>
<dbReference type="Proteomes" id="UP000222788">
    <property type="component" value="Unassembled WGS sequence"/>
</dbReference>
<dbReference type="OrthoDB" id="3508416at2759"/>
<feature type="region of interest" description="Disordered" evidence="1">
    <location>
        <begin position="300"/>
        <end position="339"/>
    </location>
</feature>
<feature type="compositionally biased region" description="Basic and acidic residues" evidence="1">
    <location>
        <begin position="230"/>
        <end position="251"/>
    </location>
</feature>
<dbReference type="GO" id="GO:0003676">
    <property type="term" value="F:nucleic acid binding"/>
    <property type="evidence" value="ECO:0007669"/>
    <property type="project" value="InterPro"/>
</dbReference>
<evidence type="ECO:0000313" key="3">
    <source>
        <dbReference type="Proteomes" id="UP000222788"/>
    </source>
</evidence>
<proteinExistence type="predicted"/>
<feature type="region of interest" description="Disordered" evidence="1">
    <location>
        <begin position="356"/>
        <end position="417"/>
    </location>
</feature>
<protein>
    <submittedName>
        <fullName evidence="2">Uncharacterized protein</fullName>
    </submittedName>
</protein>
<organism evidence="2 3">
    <name type="scientific">Ceratocystis fimbriata CBS 114723</name>
    <dbReference type="NCBI Taxonomy" id="1035309"/>
    <lineage>
        <taxon>Eukaryota</taxon>
        <taxon>Fungi</taxon>
        <taxon>Dikarya</taxon>
        <taxon>Ascomycota</taxon>
        <taxon>Pezizomycotina</taxon>
        <taxon>Sordariomycetes</taxon>
        <taxon>Hypocreomycetidae</taxon>
        <taxon>Microascales</taxon>
        <taxon>Ceratocystidaceae</taxon>
        <taxon>Ceratocystis</taxon>
    </lineage>
</organism>
<keyword evidence="3" id="KW-1185">Reference proteome</keyword>
<dbReference type="SUPFAM" id="SSF54928">
    <property type="entry name" value="RNA-binding domain, RBD"/>
    <property type="match status" value="1"/>
</dbReference>
<dbReference type="InterPro" id="IPR035979">
    <property type="entry name" value="RBD_domain_sf"/>
</dbReference>
<dbReference type="AlphaFoldDB" id="A0A2C5WS28"/>
<feature type="compositionally biased region" description="Low complexity" evidence="1">
    <location>
        <begin position="392"/>
        <end position="410"/>
    </location>
</feature>
<gene>
    <name evidence="2" type="ORF">CFIMG_007898RA00001</name>
</gene>
<sequence length="603" mass="65688">MGVQSTPSPSEKRSIPSSHEGSSNISSFILNTASPSACKTPQRLQGHPGDATCNELQNIQNYGASYMPQSSERLNQYLCWTASPLTSSVPISSSALPSLSSLSPTILPAPIVGNPGYPAHSSMLYSSAPSSSSHGDSWYHDNLAYDVARSAMDGDMREAIDQRESGAFPPGVSTHTFCPKPPVFHEMNSFGRKLGLDSPDIFSSRLDLSNSCYDNCPGGVCSRVVFSPERSHENQSHPRADMMGEGSHRSAFESPSSHVLRAMTPDSSPFRMTSLDTSMHAPAFPTPGSPRVRGPHILQQQQPVTPPNLSADIKGRAMASSSWRPGGAGTDRPSYRDSSRAMYRPMHAVIEQELLRSSGEASLPKKQQKELPPTSYSPQEYPRLSAAPPGPTTSSLAPDSTSATTSDGTSPFSQMSFSDNYRGERTLRNCSAAIDDSVNCSLWITNLPPAVSHNELLSEIRGIGRVYATVINPPNVSSGHSTSAAKIVFFERNAAHAFFVQANHNGFVLRGFQARVSWNRIKSSEQANSRSKSRVLVLTGFSEVVNEEFLMQWFSQRFKFEVDKVVPVIDTGVWAKLEFRFGSYRCQAEAAKMAIAREFSQFI</sequence>
<dbReference type="InterPro" id="IPR012677">
    <property type="entry name" value="Nucleotide-bd_a/b_plait_sf"/>
</dbReference>
<reference evidence="2 3" key="1">
    <citation type="journal article" date="2013" name="Fungal Biol.">
        <title>Analysis of microsatellite markers in the genome of the plant pathogen Ceratocystis fimbriata.</title>
        <authorList>
            <person name="Simpson M.C."/>
            <person name="Wilken P.M."/>
            <person name="Coetzee M.P."/>
            <person name="Wingfield M.J."/>
            <person name="Wingfield B.D."/>
        </authorList>
    </citation>
    <scope>NUCLEOTIDE SEQUENCE [LARGE SCALE GENOMIC DNA]</scope>
    <source>
        <strain evidence="2 3">CBS 114723</strain>
    </source>
</reference>
<dbReference type="STRING" id="1035309.A0A2C5WS28"/>
<feature type="region of interest" description="Disordered" evidence="1">
    <location>
        <begin position="230"/>
        <end position="255"/>
    </location>
</feature>
<comment type="caution">
    <text evidence="2">The sequence shown here is derived from an EMBL/GenBank/DDBJ whole genome shotgun (WGS) entry which is preliminary data.</text>
</comment>
<evidence type="ECO:0000256" key="1">
    <source>
        <dbReference type="SAM" id="MobiDB-lite"/>
    </source>
</evidence>
<reference evidence="2 3" key="2">
    <citation type="journal article" date="2013" name="IMA Fungus">
        <title>IMA Genome-F 1: Ceratocystis fimbriata: Draft nuclear genome sequence for the plant pathogen, Ceratocystis fimbriata.</title>
        <authorList>
            <person name="Wilken P.M."/>
            <person name="Steenkamp E.T."/>
            <person name="Wingfield M.J."/>
            <person name="de Beer Z.W."/>
            <person name="Wingfield B.D."/>
        </authorList>
    </citation>
    <scope>NUCLEOTIDE SEQUENCE [LARGE SCALE GENOMIC DNA]</scope>
    <source>
        <strain evidence="2 3">CBS 114723</strain>
    </source>
</reference>
<evidence type="ECO:0000313" key="2">
    <source>
        <dbReference type="EMBL" id="PHH49177.1"/>
    </source>
</evidence>
<name>A0A2C5WS28_9PEZI</name>